<dbReference type="RefSeq" id="WP_107988870.1">
    <property type="nucleotide sequence ID" value="NZ_QAYG01000001.1"/>
</dbReference>
<dbReference type="EMBL" id="QAYG01000001">
    <property type="protein sequence ID" value="PTW63441.1"/>
    <property type="molecule type" value="Genomic_DNA"/>
</dbReference>
<organism evidence="1 2">
    <name type="scientific">Breoghania corrubedonensis</name>
    <dbReference type="NCBI Taxonomy" id="665038"/>
    <lineage>
        <taxon>Bacteria</taxon>
        <taxon>Pseudomonadati</taxon>
        <taxon>Pseudomonadota</taxon>
        <taxon>Alphaproteobacteria</taxon>
        <taxon>Hyphomicrobiales</taxon>
        <taxon>Stappiaceae</taxon>
        <taxon>Breoghania</taxon>
    </lineage>
</organism>
<keyword evidence="2" id="KW-1185">Reference proteome</keyword>
<reference evidence="1 2" key="1">
    <citation type="submission" date="2018-04" db="EMBL/GenBank/DDBJ databases">
        <title>Genomic Encyclopedia of Archaeal and Bacterial Type Strains, Phase II (KMG-II): from individual species to whole genera.</title>
        <authorList>
            <person name="Goeker M."/>
        </authorList>
    </citation>
    <scope>NUCLEOTIDE SEQUENCE [LARGE SCALE GENOMIC DNA]</scope>
    <source>
        <strain evidence="1 2">DSM 23382</strain>
    </source>
</reference>
<gene>
    <name evidence="1" type="ORF">C8N35_1011494</name>
</gene>
<dbReference type="AlphaFoldDB" id="A0A2T5VI53"/>
<evidence type="ECO:0000313" key="1">
    <source>
        <dbReference type="EMBL" id="PTW63441.1"/>
    </source>
</evidence>
<sequence length="276" mass="30607">MIPVSAILTLKIETEEPIELDAFVGAFTSIAEEYRRSIREYHPDIEGDSRIYVKEIRKGSYEADLIPLVAAAAAPLVSSMDQLLIAEQFVRTWGARIKALASGKFDGWEPTKGELATLANATKAIATDPNASSTLSAVRYRDGRRDVEASFVFSTPDAVRAQASIDAAYRALEATDHSEYRRVLMVFTRSDIGSARVGRRSADRVKIEELSPKPLAVMYASDLAKDRIKHEIRESDDNIYKKGFVVDVNVRTLNGKPSVYAVTNVHEIIELPDDDE</sequence>
<accession>A0A2T5VI53</accession>
<protein>
    <submittedName>
        <fullName evidence="1">Uncharacterized protein</fullName>
    </submittedName>
</protein>
<dbReference type="Proteomes" id="UP000244081">
    <property type="component" value="Unassembled WGS sequence"/>
</dbReference>
<comment type="caution">
    <text evidence="1">The sequence shown here is derived from an EMBL/GenBank/DDBJ whole genome shotgun (WGS) entry which is preliminary data.</text>
</comment>
<proteinExistence type="predicted"/>
<dbReference type="OrthoDB" id="8421538at2"/>
<evidence type="ECO:0000313" key="2">
    <source>
        <dbReference type="Proteomes" id="UP000244081"/>
    </source>
</evidence>
<name>A0A2T5VI53_9HYPH</name>